<evidence type="ECO:0000256" key="2">
    <source>
        <dbReference type="ARBA" id="ARBA00004186"/>
    </source>
</evidence>
<protein>
    <submittedName>
        <fullName evidence="12">Putative targeting protein for XKLP2</fullName>
    </submittedName>
</protein>
<reference evidence="12 13" key="1">
    <citation type="journal article" date="2014" name="Nat. Commun.">
        <title>Klebsormidium flaccidum genome reveals primary factors for plant terrestrial adaptation.</title>
        <authorList>
            <person name="Hori K."/>
            <person name="Maruyama F."/>
            <person name="Fujisawa T."/>
            <person name="Togashi T."/>
            <person name="Yamamoto N."/>
            <person name="Seo M."/>
            <person name="Sato S."/>
            <person name="Yamada T."/>
            <person name="Mori H."/>
            <person name="Tajima N."/>
            <person name="Moriyama T."/>
            <person name="Ikeuchi M."/>
            <person name="Watanabe M."/>
            <person name="Wada H."/>
            <person name="Kobayashi K."/>
            <person name="Saito M."/>
            <person name="Masuda T."/>
            <person name="Sasaki-Sekimoto Y."/>
            <person name="Mashiguchi K."/>
            <person name="Awai K."/>
            <person name="Shimojima M."/>
            <person name="Masuda S."/>
            <person name="Iwai M."/>
            <person name="Nobusawa T."/>
            <person name="Narise T."/>
            <person name="Kondo S."/>
            <person name="Saito H."/>
            <person name="Sato R."/>
            <person name="Murakawa M."/>
            <person name="Ihara Y."/>
            <person name="Oshima-Yamada Y."/>
            <person name="Ohtaka K."/>
            <person name="Satoh M."/>
            <person name="Sonobe K."/>
            <person name="Ishii M."/>
            <person name="Ohtani R."/>
            <person name="Kanamori-Sato M."/>
            <person name="Honoki R."/>
            <person name="Miyazaki D."/>
            <person name="Mochizuki H."/>
            <person name="Umetsu J."/>
            <person name="Higashi K."/>
            <person name="Shibata D."/>
            <person name="Kamiya Y."/>
            <person name="Sato N."/>
            <person name="Nakamura Y."/>
            <person name="Tabata S."/>
            <person name="Ida S."/>
            <person name="Kurokawa K."/>
            <person name="Ohta H."/>
        </authorList>
    </citation>
    <scope>NUCLEOTIDE SEQUENCE [LARGE SCALE GENOMIC DNA]</scope>
    <source>
        <strain evidence="12 13">NIES-2285</strain>
    </source>
</reference>
<feature type="domain" description="TPX2 C-terminal" evidence="10">
    <location>
        <begin position="697"/>
        <end position="770"/>
    </location>
</feature>
<dbReference type="AlphaFoldDB" id="A0A1Y1I7V6"/>
<dbReference type="GO" id="GO:0005634">
    <property type="term" value="C:nucleus"/>
    <property type="evidence" value="ECO:0007669"/>
    <property type="project" value="UniProtKB-SubCell"/>
</dbReference>
<dbReference type="Pfam" id="PF06886">
    <property type="entry name" value="TPX2"/>
    <property type="match status" value="1"/>
</dbReference>
<dbReference type="Proteomes" id="UP000054558">
    <property type="component" value="Unassembled WGS sequence"/>
</dbReference>
<feature type="compositionally biased region" description="Basic and acidic residues" evidence="9">
    <location>
        <begin position="691"/>
        <end position="702"/>
    </location>
</feature>
<dbReference type="GO" id="GO:0060236">
    <property type="term" value="P:regulation of mitotic spindle organization"/>
    <property type="evidence" value="ECO:0007669"/>
    <property type="project" value="InterPro"/>
</dbReference>
<evidence type="ECO:0000256" key="5">
    <source>
        <dbReference type="ARBA" id="ARBA00022701"/>
    </source>
</evidence>
<feature type="domain" description="TPX2 central" evidence="11">
    <location>
        <begin position="350"/>
        <end position="436"/>
    </location>
</feature>
<feature type="compositionally biased region" description="Basic and acidic residues" evidence="9">
    <location>
        <begin position="558"/>
        <end position="570"/>
    </location>
</feature>
<feature type="compositionally biased region" description="Basic and acidic residues" evidence="9">
    <location>
        <begin position="577"/>
        <end position="589"/>
    </location>
</feature>
<feature type="region of interest" description="Disordered" evidence="9">
    <location>
        <begin position="512"/>
        <end position="702"/>
    </location>
</feature>
<accession>A0A1Y1I7V6</accession>
<evidence type="ECO:0000256" key="4">
    <source>
        <dbReference type="ARBA" id="ARBA00022490"/>
    </source>
</evidence>
<organism evidence="12 13">
    <name type="scientific">Klebsormidium nitens</name>
    <name type="common">Green alga</name>
    <name type="synonym">Ulothrix nitens</name>
    <dbReference type="NCBI Taxonomy" id="105231"/>
    <lineage>
        <taxon>Eukaryota</taxon>
        <taxon>Viridiplantae</taxon>
        <taxon>Streptophyta</taxon>
        <taxon>Klebsormidiophyceae</taxon>
        <taxon>Klebsormidiales</taxon>
        <taxon>Klebsormidiaceae</taxon>
        <taxon>Klebsormidium</taxon>
    </lineage>
</organism>
<feature type="domain" description="TPX2 central" evidence="11">
    <location>
        <begin position="457"/>
        <end position="541"/>
    </location>
</feature>
<keyword evidence="13" id="KW-1185">Reference proteome</keyword>
<keyword evidence="8" id="KW-0175">Coiled coil</keyword>
<evidence type="ECO:0000256" key="8">
    <source>
        <dbReference type="SAM" id="Coils"/>
    </source>
</evidence>
<dbReference type="OrthoDB" id="1684416at2759"/>
<evidence type="ECO:0000256" key="9">
    <source>
        <dbReference type="SAM" id="MobiDB-lite"/>
    </source>
</evidence>
<evidence type="ECO:0000256" key="1">
    <source>
        <dbReference type="ARBA" id="ARBA00004123"/>
    </source>
</evidence>
<comment type="similarity">
    <text evidence="3">Belongs to the TPX2 family.</text>
</comment>
<feature type="compositionally biased region" description="Low complexity" evidence="9">
    <location>
        <begin position="513"/>
        <end position="524"/>
    </location>
</feature>
<dbReference type="InterPro" id="IPR009675">
    <property type="entry name" value="TPX2_fam"/>
</dbReference>
<sequence length="790" mass="89180">MMAGTEASTMDIFQEDIVQDGGIDPAYEFCAPKFFDFSKPDGDLDQEAMQVDTWFDMKTVPDEISPQVAAKRSKQMHTGSTKPLTRSAMKMKAAKTPAKTPLQDRTNMQVAHPLSSPAYGKSAAKAALSQQIMVEESAGHTLLQGSDKKTPGRKEVLEALAAEHRPITRSLVKAGRDTDMLEATIEEAQKALLTPEMLPAKRLYSELQWSEQADKQDTLVTAVNPERQGEPSTSGTRALTGAASRVNEDQERARKKRKVSKDRLEEILGSRGPVLPPRSAAPLTIPHEVHFATEDRAHLRGESPMELRNGKFVSLAESVQKFQSKTPTRFHSKPRNQDRPQPGAKVDLPLTRPVEPQFLTATRVRMTRIKSSAEIEEEELAAMPKFKARPYSDKVRRGENLSIAKPAQLHVTQPEEFHLLTDERAKLRSPAVPTEDVRVTRAMVVQKEASQGKFDPLRLTVPKSPQLTTAYRARPARGTSSEEAELEEILKHPKFKARPLDRRVLDSCGEMGVPKVVPAPTTKPEGFQLATDSRLGKHPSELPDLPARKRQALAPLTREYELRPRAHVTEPEPFPLRTEDRGAQKRADFMQRVAAQEEAERRQREHEAQPLPYTTDYPDIPKKPPTKEPTQPEPFPLESVWRHEVEVAERQRQLEEQARRERQAHQFKAQPNLSKAIPPFVPARSSLPLTESRDVPLETERRAKERAEFDAVMAEKEKMAQEYRHEMQEHVKAVEEEELKALRKEMVPKARPVPSFDRPFVPQRSTKEPTVPLSPPITRKQHRDMGGTLR</sequence>
<feature type="region of interest" description="Disordered" evidence="9">
    <location>
        <begin position="224"/>
        <end position="281"/>
    </location>
</feature>
<dbReference type="PANTHER" id="PTHR14326">
    <property type="entry name" value="TARGETING PROTEIN FOR XKLP2"/>
    <property type="match status" value="1"/>
</dbReference>
<evidence type="ECO:0000256" key="7">
    <source>
        <dbReference type="ARBA" id="ARBA00023242"/>
    </source>
</evidence>
<dbReference type="STRING" id="105231.A0A1Y1I7V6"/>
<evidence type="ECO:0000256" key="3">
    <source>
        <dbReference type="ARBA" id="ARBA00005885"/>
    </source>
</evidence>
<proteinExistence type="inferred from homology"/>
<name>A0A1Y1I7V6_KLENI</name>
<dbReference type="GO" id="GO:0005874">
    <property type="term" value="C:microtubule"/>
    <property type="evidence" value="ECO:0007669"/>
    <property type="project" value="UniProtKB-KW"/>
</dbReference>
<feature type="compositionally biased region" description="Basic and acidic residues" evidence="9">
    <location>
        <begin position="640"/>
        <end position="664"/>
    </location>
</feature>
<feature type="compositionally biased region" description="Basic and acidic residues" evidence="9">
    <location>
        <begin position="598"/>
        <end position="608"/>
    </location>
</feature>
<feature type="region of interest" description="Disordered" evidence="9">
    <location>
        <begin position="750"/>
        <end position="790"/>
    </location>
</feature>
<dbReference type="Pfam" id="PF12214">
    <property type="entry name" value="TPX2_importin"/>
    <property type="match status" value="2"/>
</dbReference>
<feature type="region of interest" description="Disordered" evidence="9">
    <location>
        <begin position="68"/>
        <end position="89"/>
    </location>
</feature>
<dbReference type="InterPro" id="IPR027329">
    <property type="entry name" value="TPX2_C"/>
</dbReference>
<evidence type="ECO:0000313" key="13">
    <source>
        <dbReference type="Proteomes" id="UP000054558"/>
    </source>
</evidence>
<keyword evidence="5" id="KW-0493">Microtubule</keyword>
<dbReference type="InterPro" id="IPR027330">
    <property type="entry name" value="TPX2_central_dom"/>
</dbReference>
<dbReference type="OMA" id="VRHEREM"/>
<comment type="subcellular location">
    <subcellularLocation>
        <location evidence="2">Cytoplasm</location>
        <location evidence="2">Cytoskeleton</location>
        <location evidence="2">Spindle</location>
    </subcellularLocation>
    <subcellularLocation>
        <location evidence="1">Nucleus</location>
    </subcellularLocation>
</comment>
<feature type="region of interest" description="Disordered" evidence="9">
    <location>
        <begin position="322"/>
        <end position="349"/>
    </location>
</feature>
<keyword evidence="4" id="KW-0963">Cytoplasm</keyword>
<keyword evidence="6" id="KW-0206">Cytoskeleton</keyword>
<dbReference type="PANTHER" id="PTHR14326:SF44">
    <property type="entry name" value="TARGETING PROTEIN FOR XKLP2"/>
    <property type="match status" value="1"/>
</dbReference>
<evidence type="ECO:0000313" key="12">
    <source>
        <dbReference type="EMBL" id="GAQ84188.1"/>
    </source>
</evidence>
<evidence type="ECO:0000259" key="11">
    <source>
        <dbReference type="Pfam" id="PF12214"/>
    </source>
</evidence>
<feature type="coiled-coil region" evidence="8">
    <location>
        <begin position="713"/>
        <end position="745"/>
    </location>
</feature>
<dbReference type="EMBL" id="DF237128">
    <property type="protein sequence ID" value="GAQ84188.1"/>
    <property type="molecule type" value="Genomic_DNA"/>
</dbReference>
<evidence type="ECO:0000259" key="10">
    <source>
        <dbReference type="Pfam" id="PF06886"/>
    </source>
</evidence>
<dbReference type="GO" id="GO:0005819">
    <property type="term" value="C:spindle"/>
    <property type="evidence" value="ECO:0007669"/>
    <property type="project" value="UniProtKB-SubCell"/>
</dbReference>
<keyword evidence="7" id="KW-0539">Nucleus</keyword>
<gene>
    <name evidence="12" type="ORF">KFL_001790280</name>
</gene>
<evidence type="ECO:0000256" key="6">
    <source>
        <dbReference type="ARBA" id="ARBA00023212"/>
    </source>
</evidence>